<gene>
    <name evidence="1" type="ORF">F6W96_40930</name>
</gene>
<evidence type="ECO:0008006" key="3">
    <source>
        <dbReference type="Google" id="ProtNLM"/>
    </source>
</evidence>
<dbReference type="RefSeq" id="WP_167491022.1">
    <property type="nucleotide sequence ID" value="NZ_CP046173.1"/>
</dbReference>
<dbReference type="EMBL" id="CP046173">
    <property type="protein sequence ID" value="QIS23704.1"/>
    <property type="molecule type" value="Genomic_DNA"/>
</dbReference>
<reference evidence="1 2" key="1">
    <citation type="journal article" date="2019" name="ACS Chem. Biol.">
        <title>Identification and Mobilization of a Cryptic Antibiotic Biosynthesis Gene Locus from a Human-Pathogenic Nocardia Isolate.</title>
        <authorList>
            <person name="Herisse M."/>
            <person name="Ishida K."/>
            <person name="Porter J.L."/>
            <person name="Howden B."/>
            <person name="Hertweck C."/>
            <person name="Stinear T.P."/>
            <person name="Pidot S.J."/>
        </authorList>
    </citation>
    <scope>NUCLEOTIDE SEQUENCE [LARGE SCALE GENOMIC DNA]</scope>
    <source>
        <strain evidence="1 2">AUSMDU00012715</strain>
    </source>
</reference>
<accession>A0A6G9ZE27</accession>
<name>A0A6G9ZE27_9NOCA</name>
<sequence length="170" mass="18721">MGVAVMARPRVPSSGLLWRVASGRQRLPYRYPEIIDGFTALLEQHRAYRQAVQELPADPPHELWCATATADGQAETRIAAVVDDIDRMVAARIAQSPPPPAVGPVPIHPESIGQIYSRIAHLWLREPGSIDQPRTCTLLAVLVAYDELRTDLACGARRLPTPRPPPQERG</sequence>
<protein>
    <recommendedName>
        <fullName evidence="3">DUF4254 domain-containing protein</fullName>
    </recommendedName>
</protein>
<proteinExistence type="predicted"/>
<evidence type="ECO:0000313" key="2">
    <source>
        <dbReference type="Proteomes" id="UP000500953"/>
    </source>
</evidence>
<evidence type="ECO:0000313" key="1">
    <source>
        <dbReference type="EMBL" id="QIS23704.1"/>
    </source>
</evidence>
<organism evidence="1 2">
    <name type="scientific">Nocardia terpenica</name>
    <dbReference type="NCBI Taxonomy" id="455432"/>
    <lineage>
        <taxon>Bacteria</taxon>
        <taxon>Bacillati</taxon>
        <taxon>Actinomycetota</taxon>
        <taxon>Actinomycetes</taxon>
        <taxon>Mycobacteriales</taxon>
        <taxon>Nocardiaceae</taxon>
        <taxon>Nocardia</taxon>
    </lineage>
</organism>
<dbReference type="AlphaFoldDB" id="A0A6G9ZE27"/>
<dbReference type="Proteomes" id="UP000500953">
    <property type="component" value="Chromosome"/>
</dbReference>